<keyword evidence="9" id="KW-0830">Ubiquinone</keyword>
<accession>A0A8F5DRT5</accession>
<reference evidence="10" key="1">
    <citation type="journal article" date="2021" name="Life">
        <title>Mitogenomics and Evolutionary History of Rodent Whipworms (Trichuris spp.) Originating from Three Biogeographic Regions.</title>
        <authorList>
            <person name="Petruzela J."/>
            <person name="Ribas A."/>
            <person name="de Bellocq J.G."/>
        </authorList>
    </citation>
    <scope>NUCLEOTIDE SEQUENCE</scope>
</reference>
<feature type="transmembrane region" description="Helical" evidence="9">
    <location>
        <begin position="54"/>
        <end position="79"/>
    </location>
</feature>
<feature type="transmembrane region" description="Helical" evidence="9">
    <location>
        <begin position="85"/>
        <end position="106"/>
    </location>
</feature>
<dbReference type="GO" id="GO:0008137">
    <property type="term" value="F:NADH dehydrogenase (ubiquinone) activity"/>
    <property type="evidence" value="ECO:0007669"/>
    <property type="project" value="UniProtKB-UniRule"/>
</dbReference>
<geneLocation type="mitochondrion" evidence="10"/>
<evidence type="ECO:0000256" key="9">
    <source>
        <dbReference type="RuleBase" id="RU003640"/>
    </source>
</evidence>
<keyword evidence="5 9" id="KW-0812">Transmembrane</keyword>
<keyword evidence="6 9" id="KW-1133">Transmembrane helix</keyword>
<dbReference type="EMBL" id="MZ229687">
    <property type="protein sequence ID" value="QXJ80333.1"/>
    <property type="molecule type" value="Genomic_DNA"/>
</dbReference>
<evidence type="ECO:0000313" key="10">
    <source>
        <dbReference type="EMBL" id="QXJ80333.1"/>
    </source>
</evidence>
<comment type="similarity">
    <text evidence="2 9">Belongs to the complex I subunit 3 family.</text>
</comment>
<evidence type="ECO:0000256" key="7">
    <source>
        <dbReference type="ARBA" id="ARBA00023136"/>
    </source>
</evidence>
<evidence type="ECO:0000256" key="5">
    <source>
        <dbReference type="ARBA" id="ARBA00022692"/>
    </source>
</evidence>
<keyword evidence="9" id="KW-0679">Respiratory chain</keyword>
<dbReference type="Pfam" id="PF00507">
    <property type="entry name" value="Oxidored_q4"/>
    <property type="match status" value="1"/>
</dbReference>
<comment type="catalytic activity">
    <reaction evidence="8 9">
        <text>a ubiquinone + NADH + 5 H(+)(in) = a ubiquinol + NAD(+) + 4 H(+)(out)</text>
        <dbReference type="Rhea" id="RHEA:29091"/>
        <dbReference type="Rhea" id="RHEA-COMP:9565"/>
        <dbReference type="Rhea" id="RHEA-COMP:9566"/>
        <dbReference type="ChEBI" id="CHEBI:15378"/>
        <dbReference type="ChEBI" id="CHEBI:16389"/>
        <dbReference type="ChEBI" id="CHEBI:17976"/>
        <dbReference type="ChEBI" id="CHEBI:57540"/>
        <dbReference type="ChEBI" id="CHEBI:57945"/>
        <dbReference type="EC" id="7.1.1.2"/>
    </reaction>
</comment>
<sequence length="113" mass="13449">MIMQILFIIIAMLVCMIMLSMRVILSQKNNKENLSYECGFESYKTNRLPFSLNFFLYSIIFVLFDLEIIILVAMIPSLLGLQMNVFVLGNLFLFFMLLSLVMEWYFNKLMWIF</sequence>
<evidence type="ECO:0000256" key="8">
    <source>
        <dbReference type="ARBA" id="ARBA00049551"/>
    </source>
</evidence>
<evidence type="ECO:0000256" key="4">
    <source>
        <dbReference type="ARBA" id="ARBA00022448"/>
    </source>
</evidence>
<name>A0A8F5DRT5_9BILA</name>
<evidence type="ECO:0000256" key="3">
    <source>
        <dbReference type="ARBA" id="ARBA00021007"/>
    </source>
</evidence>
<proteinExistence type="inferred from homology"/>
<keyword evidence="7 9" id="KW-0472">Membrane</keyword>
<evidence type="ECO:0000256" key="6">
    <source>
        <dbReference type="ARBA" id="ARBA00022989"/>
    </source>
</evidence>
<dbReference type="EC" id="7.1.1.2" evidence="9"/>
<keyword evidence="9 10" id="KW-0496">Mitochondrion</keyword>
<dbReference type="AlphaFoldDB" id="A0A8F5DRT5"/>
<gene>
    <name evidence="10" type="primary">NAD3</name>
</gene>
<dbReference type="GO" id="GO:0030964">
    <property type="term" value="C:NADH dehydrogenase complex"/>
    <property type="evidence" value="ECO:0007669"/>
    <property type="project" value="TreeGrafter"/>
</dbReference>
<dbReference type="PANTHER" id="PTHR11058">
    <property type="entry name" value="NADH-UBIQUINONE OXIDOREDUCTASE CHAIN 3"/>
    <property type="match status" value="1"/>
</dbReference>
<keyword evidence="9" id="KW-1278">Translocase</keyword>
<keyword evidence="9" id="KW-0520">NAD</keyword>
<feature type="transmembrane region" description="Helical" evidence="9">
    <location>
        <begin position="6"/>
        <end position="25"/>
    </location>
</feature>
<dbReference type="PANTHER" id="PTHR11058:SF9">
    <property type="entry name" value="NADH-UBIQUINONE OXIDOREDUCTASE CHAIN 3"/>
    <property type="match status" value="1"/>
</dbReference>
<dbReference type="GO" id="GO:0031966">
    <property type="term" value="C:mitochondrial membrane"/>
    <property type="evidence" value="ECO:0007669"/>
    <property type="project" value="UniProtKB-SubCell"/>
</dbReference>
<comment type="subcellular location">
    <subcellularLocation>
        <location evidence="1">Membrane</location>
    </subcellularLocation>
    <subcellularLocation>
        <location evidence="9">Mitochondrion membrane</location>
        <topology evidence="9">Multi-pass membrane protein</topology>
    </subcellularLocation>
</comment>
<keyword evidence="9" id="KW-0249">Electron transport</keyword>
<comment type="function">
    <text evidence="9">Core subunit of the mitochondrial membrane respiratory chain NADH dehydrogenase (Complex I) which catalyzes electron transfer from NADH through the respiratory chain, using ubiquinone as an electron acceptor. Essential for the catalytic activity of complex I.</text>
</comment>
<keyword evidence="4 9" id="KW-0813">Transport</keyword>
<dbReference type="Gene3D" id="1.20.58.1610">
    <property type="entry name" value="NADH:ubiquinone/plastoquinone oxidoreductase, chain 3"/>
    <property type="match status" value="1"/>
</dbReference>
<dbReference type="InterPro" id="IPR038430">
    <property type="entry name" value="NDAH_ubi_oxred_su3_sf"/>
</dbReference>
<organism evidence="10">
    <name type="scientific">Trichuris sp. LO613</name>
    <dbReference type="NCBI Taxonomy" id="2856030"/>
    <lineage>
        <taxon>Eukaryota</taxon>
        <taxon>Metazoa</taxon>
        <taxon>Ecdysozoa</taxon>
        <taxon>Nematoda</taxon>
        <taxon>Enoplea</taxon>
        <taxon>Dorylaimia</taxon>
        <taxon>Trichinellida</taxon>
        <taxon>Trichuridae</taxon>
        <taxon>Trichuris</taxon>
    </lineage>
</organism>
<evidence type="ECO:0000256" key="1">
    <source>
        <dbReference type="ARBA" id="ARBA00004370"/>
    </source>
</evidence>
<protein>
    <recommendedName>
        <fullName evidence="3 9">NADH-ubiquinone oxidoreductase chain 3</fullName>
        <ecNumber evidence="9">7.1.1.2</ecNumber>
    </recommendedName>
</protein>
<dbReference type="InterPro" id="IPR000440">
    <property type="entry name" value="NADH_UbQ/plastoQ_OxRdtase_su3"/>
</dbReference>
<evidence type="ECO:0000256" key="2">
    <source>
        <dbReference type="ARBA" id="ARBA00008472"/>
    </source>
</evidence>